<dbReference type="PANTHER" id="PTHR30158:SF3">
    <property type="entry name" value="MULTIDRUG EFFLUX PUMP SUBUNIT ACRA-RELATED"/>
    <property type="match status" value="1"/>
</dbReference>
<comment type="caution">
    <text evidence="9">The sequence shown here is derived from an EMBL/GenBank/DDBJ whole genome shotgun (WGS) entry which is preliminary data.</text>
</comment>
<dbReference type="Pfam" id="PF25876">
    <property type="entry name" value="HH_MFP_RND"/>
    <property type="match status" value="1"/>
</dbReference>
<feature type="domain" description="Multidrug resistance protein MdtA-like alpha-helical hairpin" evidence="5">
    <location>
        <begin position="93"/>
        <end position="162"/>
    </location>
</feature>
<dbReference type="Pfam" id="PF25967">
    <property type="entry name" value="RND-MFP_C"/>
    <property type="match status" value="1"/>
</dbReference>
<accession>A0A9X2I2W4</accession>
<reference evidence="9" key="1">
    <citation type="submission" date="2022-05" db="EMBL/GenBank/DDBJ databases">
        <authorList>
            <person name="Sun H.-N."/>
        </authorList>
    </citation>
    <scope>NUCLEOTIDE SEQUENCE</scope>
    <source>
        <strain evidence="9">HB14</strain>
    </source>
</reference>
<organism evidence="9 10">
    <name type="scientific">Gilvimarinus xylanilyticus</name>
    <dbReference type="NCBI Taxonomy" id="2944139"/>
    <lineage>
        <taxon>Bacteria</taxon>
        <taxon>Pseudomonadati</taxon>
        <taxon>Pseudomonadota</taxon>
        <taxon>Gammaproteobacteria</taxon>
        <taxon>Cellvibrionales</taxon>
        <taxon>Cellvibrionaceae</taxon>
        <taxon>Gilvimarinus</taxon>
    </lineage>
</organism>
<evidence type="ECO:0000313" key="10">
    <source>
        <dbReference type="Proteomes" id="UP001139319"/>
    </source>
</evidence>
<reference evidence="9" key="2">
    <citation type="submission" date="2023-01" db="EMBL/GenBank/DDBJ databases">
        <title>Gilvimarinus xylanilyticus HB14 isolated from Caulerpa lentillifera aquaculture base in Hainan, China.</title>
        <authorList>
            <person name="Zhang Y.-J."/>
        </authorList>
    </citation>
    <scope>NUCLEOTIDE SEQUENCE</scope>
    <source>
        <strain evidence="9">HB14</strain>
    </source>
</reference>
<keyword evidence="10" id="KW-1185">Reference proteome</keyword>
<feature type="domain" description="Multidrug resistance protein MdtA-like barrel-sandwich hybrid" evidence="6">
    <location>
        <begin position="52"/>
        <end position="194"/>
    </location>
</feature>
<dbReference type="SUPFAM" id="SSF111369">
    <property type="entry name" value="HlyD-like secretion proteins"/>
    <property type="match status" value="1"/>
</dbReference>
<evidence type="ECO:0000313" key="9">
    <source>
        <dbReference type="EMBL" id="MCP8899330.1"/>
    </source>
</evidence>
<dbReference type="GO" id="GO:0005886">
    <property type="term" value="C:plasma membrane"/>
    <property type="evidence" value="ECO:0007669"/>
    <property type="project" value="UniProtKB-SubCell"/>
</dbReference>
<dbReference type="NCBIfam" id="TIGR01730">
    <property type="entry name" value="RND_mfp"/>
    <property type="match status" value="1"/>
</dbReference>
<dbReference type="InterPro" id="IPR058625">
    <property type="entry name" value="MdtA-like_BSH"/>
</dbReference>
<dbReference type="Gene3D" id="2.40.30.170">
    <property type="match status" value="1"/>
</dbReference>
<evidence type="ECO:0000259" key="7">
    <source>
        <dbReference type="Pfam" id="PF25944"/>
    </source>
</evidence>
<dbReference type="GO" id="GO:0022857">
    <property type="term" value="F:transmembrane transporter activity"/>
    <property type="evidence" value="ECO:0007669"/>
    <property type="project" value="InterPro"/>
</dbReference>
<dbReference type="Gene3D" id="2.40.420.20">
    <property type="match status" value="1"/>
</dbReference>
<protein>
    <submittedName>
        <fullName evidence="9">Efflux RND transporter periplasmic adaptor subunit</fullName>
    </submittedName>
</protein>
<comment type="similarity">
    <text evidence="2">Belongs to the membrane fusion protein (MFP) (TC 8.A.1) family.</text>
</comment>
<dbReference type="RefSeq" id="WP_253967582.1">
    <property type="nucleotide sequence ID" value="NZ_JAMFTH010000001.1"/>
</dbReference>
<name>A0A9X2I2W4_9GAMM</name>
<feature type="region of interest" description="Disordered" evidence="4">
    <location>
        <begin position="1"/>
        <end position="25"/>
    </location>
</feature>
<evidence type="ECO:0000259" key="8">
    <source>
        <dbReference type="Pfam" id="PF25967"/>
    </source>
</evidence>
<dbReference type="InterPro" id="IPR058624">
    <property type="entry name" value="MdtA-like_HH"/>
</dbReference>
<proteinExistence type="inferred from homology"/>
<dbReference type="AlphaFoldDB" id="A0A9X2I2W4"/>
<comment type="subcellular location">
    <subcellularLocation>
        <location evidence="1">Cell inner membrane</location>
        <topology evidence="1">Lipid-anchor</topology>
    </subcellularLocation>
</comment>
<dbReference type="FunFam" id="2.40.420.20:FF:000001">
    <property type="entry name" value="Efflux RND transporter periplasmic adaptor subunit"/>
    <property type="match status" value="1"/>
</dbReference>
<dbReference type="Gene3D" id="2.40.50.100">
    <property type="match status" value="1"/>
</dbReference>
<keyword evidence="3" id="KW-0175">Coiled coil</keyword>
<dbReference type="GO" id="GO:0046677">
    <property type="term" value="P:response to antibiotic"/>
    <property type="evidence" value="ECO:0007669"/>
    <property type="project" value="TreeGrafter"/>
</dbReference>
<evidence type="ECO:0000256" key="2">
    <source>
        <dbReference type="ARBA" id="ARBA00009477"/>
    </source>
</evidence>
<dbReference type="Gene3D" id="1.10.287.470">
    <property type="entry name" value="Helix hairpin bin"/>
    <property type="match status" value="1"/>
</dbReference>
<gene>
    <name evidence="9" type="ORF">M6D89_08490</name>
</gene>
<dbReference type="Pfam" id="PF25917">
    <property type="entry name" value="BSH_RND"/>
    <property type="match status" value="1"/>
</dbReference>
<sequence length="371" mass="39424">MALLSACGKSSDAPAGAGGAGSAPPQEVTVVTLKEQAVDLSAELPGRAVAYRKAEVRPQVTGIIEKRLFTEGAYVEAGQQLYQIDAARYEAAVANAKAQVTRAKANLSTTEARQKRYENLLSEKAVSQQDYDDALFSYESAQADLAVAEAALRTAEIDLRYTEVNAPISGRIGISSVTEGALVSAQQAAVLTTINQLDPIYVDVSQSAGRILQIRRDVQNGVISRDETPKVQLVMEDGTEYPHQGEMQFSDVSVNESTGTVVVRALFPNPDSMLMPGMFVRAHLAEGERSNAVLVPQRAVRRDREGNASVMTVNAEGVVEPRPIEASRSVGSDWLVESGLSAGDKVIVAGLQKIRPGAPVTTVEAGSAQGE</sequence>
<dbReference type="PANTHER" id="PTHR30158">
    <property type="entry name" value="ACRA/E-RELATED COMPONENT OF DRUG EFFLUX TRANSPORTER"/>
    <property type="match status" value="1"/>
</dbReference>
<feature type="domain" description="Multidrug resistance protein MdtA-like C-terminal permuted SH3" evidence="8">
    <location>
        <begin position="291"/>
        <end position="353"/>
    </location>
</feature>
<evidence type="ECO:0000259" key="6">
    <source>
        <dbReference type="Pfam" id="PF25917"/>
    </source>
</evidence>
<dbReference type="InterPro" id="IPR058627">
    <property type="entry name" value="MdtA-like_C"/>
</dbReference>
<feature type="domain" description="Multidrug resistance protein MdtA-like beta-barrel" evidence="7">
    <location>
        <begin position="199"/>
        <end position="287"/>
    </location>
</feature>
<dbReference type="EMBL" id="JAMFTH010000001">
    <property type="protein sequence ID" value="MCP8899330.1"/>
    <property type="molecule type" value="Genomic_DNA"/>
</dbReference>
<dbReference type="InterPro" id="IPR058626">
    <property type="entry name" value="MdtA-like_b-barrel"/>
</dbReference>
<evidence type="ECO:0000259" key="5">
    <source>
        <dbReference type="Pfam" id="PF25876"/>
    </source>
</evidence>
<dbReference type="Pfam" id="PF25944">
    <property type="entry name" value="Beta-barrel_RND"/>
    <property type="match status" value="1"/>
</dbReference>
<feature type="coiled-coil region" evidence="3">
    <location>
        <begin position="86"/>
        <end position="113"/>
    </location>
</feature>
<evidence type="ECO:0000256" key="4">
    <source>
        <dbReference type="SAM" id="MobiDB-lite"/>
    </source>
</evidence>
<dbReference type="InterPro" id="IPR006143">
    <property type="entry name" value="RND_pump_MFP"/>
</dbReference>
<evidence type="ECO:0000256" key="1">
    <source>
        <dbReference type="ARBA" id="ARBA00004519"/>
    </source>
</evidence>
<dbReference type="Proteomes" id="UP001139319">
    <property type="component" value="Unassembled WGS sequence"/>
</dbReference>
<evidence type="ECO:0000256" key="3">
    <source>
        <dbReference type="SAM" id="Coils"/>
    </source>
</evidence>